<feature type="signal peptide" evidence="2">
    <location>
        <begin position="1"/>
        <end position="22"/>
    </location>
</feature>
<evidence type="ECO:0008006" key="5">
    <source>
        <dbReference type="Google" id="ProtNLM"/>
    </source>
</evidence>
<reference evidence="3 4" key="1">
    <citation type="submission" date="2018-11" db="EMBL/GenBank/DDBJ databases">
        <title>Gemmobacter sp. nov., YIM 102744-1 draft genome.</title>
        <authorList>
            <person name="Li G."/>
            <person name="Jiang Y."/>
        </authorList>
    </citation>
    <scope>NUCLEOTIDE SEQUENCE [LARGE SCALE GENOMIC DNA]</scope>
    <source>
        <strain evidence="3 4">YIM 102744-1</strain>
    </source>
</reference>
<name>A0A3P3DJI6_9RHOB</name>
<feature type="chain" id="PRO_5018232662" description="Conjugal transfer protein TraK" evidence="2">
    <location>
        <begin position="23"/>
        <end position="417"/>
    </location>
</feature>
<comment type="caution">
    <text evidence="3">The sequence shown here is derived from an EMBL/GenBank/DDBJ whole genome shotgun (WGS) entry which is preliminary data.</text>
</comment>
<feature type="region of interest" description="Disordered" evidence="1">
    <location>
        <begin position="273"/>
        <end position="296"/>
    </location>
</feature>
<dbReference type="EMBL" id="RRAZ01000013">
    <property type="protein sequence ID" value="RRH74430.1"/>
    <property type="molecule type" value="Genomic_DNA"/>
</dbReference>
<proteinExistence type="predicted"/>
<evidence type="ECO:0000313" key="3">
    <source>
        <dbReference type="EMBL" id="RRH74430.1"/>
    </source>
</evidence>
<dbReference type="AlphaFoldDB" id="A0A3P3DJI6"/>
<keyword evidence="4" id="KW-1185">Reference proteome</keyword>
<protein>
    <recommendedName>
        <fullName evidence="5">Conjugal transfer protein TraK</fullName>
    </recommendedName>
</protein>
<keyword evidence="2" id="KW-0732">Signal</keyword>
<feature type="compositionally biased region" description="Low complexity" evidence="1">
    <location>
        <begin position="273"/>
        <end position="286"/>
    </location>
</feature>
<accession>A0A3P3DJI6</accession>
<evidence type="ECO:0000313" key="4">
    <source>
        <dbReference type="Proteomes" id="UP000282125"/>
    </source>
</evidence>
<dbReference type="Proteomes" id="UP000282125">
    <property type="component" value="Unassembled WGS sequence"/>
</dbReference>
<dbReference type="RefSeq" id="WP_124964889.1">
    <property type="nucleotide sequence ID" value="NZ_RRAZ01000013.1"/>
</dbReference>
<evidence type="ECO:0000256" key="2">
    <source>
        <dbReference type="SAM" id="SignalP"/>
    </source>
</evidence>
<evidence type="ECO:0000256" key="1">
    <source>
        <dbReference type="SAM" id="MobiDB-lite"/>
    </source>
</evidence>
<sequence>MTFRAFCLSLPATLMLTTAVFAQERMRSADYDGEDAIEVCYDWQTGFEYTRCERMPLPGQAGVMGQVYTLEDGSRRTLTVDPRSAPVDPVAAAAETSETLAATLGTATPPQEDIGAAIDAAARSRNGGTGQSQPDSAAVIEDGDAPQADEPAKSSLVEENFVLPPVVAFIPGRAEILPMATGHLNRIETPFSQPEVRTSAEPSAINVQFDQNFVYVSVTQPVTLFIHEKGHPDPAIVVSLVPQLIAPRQVKFTLPPSTMETVRKNAASLAATTARASGAAPTGPAANSRGVRRASPQAAATNTLAHLIQTFAQGRIPRGFRQVSLQGYDPAAFCGGASGVSFSFRQGAAIASNEYIIVRGMASSGTRTTLDERKCARHPDTLAVAFNPRTIIGPDQPTDFFVLIRRPNASIQTARGN</sequence>
<organism evidence="3 4">
    <name type="scientific">Falsigemmobacter faecalis</name>
    <dbReference type="NCBI Taxonomy" id="2488730"/>
    <lineage>
        <taxon>Bacteria</taxon>
        <taxon>Pseudomonadati</taxon>
        <taxon>Pseudomonadota</taxon>
        <taxon>Alphaproteobacteria</taxon>
        <taxon>Rhodobacterales</taxon>
        <taxon>Paracoccaceae</taxon>
        <taxon>Falsigemmobacter</taxon>
    </lineage>
</organism>
<gene>
    <name evidence="3" type="ORF">EG244_10070</name>
</gene>
<dbReference type="OrthoDB" id="5298536at2"/>